<gene>
    <name evidence="2" type="ORF">GCM10022278_23560</name>
</gene>
<dbReference type="SUPFAM" id="SSF52833">
    <property type="entry name" value="Thioredoxin-like"/>
    <property type="match status" value="1"/>
</dbReference>
<dbReference type="Pfam" id="PF00085">
    <property type="entry name" value="Thioredoxin"/>
    <property type="match status" value="1"/>
</dbReference>
<dbReference type="Proteomes" id="UP001501337">
    <property type="component" value="Unassembled WGS sequence"/>
</dbReference>
<evidence type="ECO:0000313" key="3">
    <source>
        <dbReference type="Proteomes" id="UP001501337"/>
    </source>
</evidence>
<dbReference type="Gene3D" id="3.40.30.10">
    <property type="entry name" value="Glutaredoxin"/>
    <property type="match status" value="1"/>
</dbReference>
<protein>
    <submittedName>
        <fullName evidence="2">Thioredoxin family protein</fullName>
    </submittedName>
</protein>
<name>A0ABP7PG49_9GAMM</name>
<reference evidence="3" key="1">
    <citation type="journal article" date="2019" name="Int. J. Syst. Evol. Microbiol.">
        <title>The Global Catalogue of Microorganisms (GCM) 10K type strain sequencing project: providing services to taxonomists for standard genome sequencing and annotation.</title>
        <authorList>
            <consortium name="The Broad Institute Genomics Platform"/>
            <consortium name="The Broad Institute Genome Sequencing Center for Infectious Disease"/>
            <person name="Wu L."/>
            <person name="Ma J."/>
        </authorList>
    </citation>
    <scope>NUCLEOTIDE SEQUENCE [LARGE SCALE GENOMIC DNA]</scope>
    <source>
        <strain evidence="3">JCM 17555</strain>
    </source>
</reference>
<organism evidence="2 3">
    <name type="scientific">Allohahella marinimesophila</name>
    <dbReference type="NCBI Taxonomy" id="1054972"/>
    <lineage>
        <taxon>Bacteria</taxon>
        <taxon>Pseudomonadati</taxon>
        <taxon>Pseudomonadota</taxon>
        <taxon>Gammaproteobacteria</taxon>
        <taxon>Oceanospirillales</taxon>
        <taxon>Hahellaceae</taxon>
        <taxon>Allohahella</taxon>
    </lineage>
</organism>
<sequence>MTMSTHYEPSEPTRAEMEAMDGPAVLEFGTPWCGHCQAAQPHLEAALDTHPEVPHIKIEDGKGKPLGRSFKVKLWPTLVFLRDGQEINRLVRPINDRTIREALASITA</sequence>
<dbReference type="PROSITE" id="PS51352">
    <property type="entry name" value="THIOREDOXIN_2"/>
    <property type="match status" value="1"/>
</dbReference>
<dbReference type="InterPro" id="IPR036249">
    <property type="entry name" value="Thioredoxin-like_sf"/>
</dbReference>
<dbReference type="CDD" id="cd02947">
    <property type="entry name" value="TRX_family"/>
    <property type="match status" value="1"/>
</dbReference>
<dbReference type="EMBL" id="BAABBO010000010">
    <property type="protein sequence ID" value="GAA3965036.1"/>
    <property type="molecule type" value="Genomic_DNA"/>
</dbReference>
<keyword evidence="3" id="KW-1185">Reference proteome</keyword>
<comment type="caution">
    <text evidence="2">The sequence shown here is derived from an EMBL/GenBank/DDBJ whole genome shotgun (WGS) entry which is preliminary data.</text>
</comment>
<feature type="domain" description="Thioredoxin" evidence="1">
    <location>
        <begin position="1"/>
        <end position="108"/>
    </location>
</feature>
<evidence type="ECO:0000259" key="1">
    <source>
        <dbReference type="PROSITE" id="PS51352"/>
    </source>
</evidence>
<accession>A0ABP7PG49</accession>
<dbReference type="RefSeq" id="WP_344806567.1">
    <property type="nucleotide sequence ID" value="NZ_BAABBO010000010.1"/>
</dbReference>
<proteinExistence type="predicted"/>
<evidence type="ECO:0000313" key="2">
    <source>
        <dbReference type="EMBL" id="GAA3965036.1"/>
    </source>
</evidence>
<dbReference type="InterPro" id="IPR013766">
    <property type="entry name" value="Thioredoxin_domain"/>
</dbReference>